<reference evidence="2 3" key="1">
    <citation type="submission" date="2021-02" db="EMBL/GenBank/DDBJ databases">
        <title>Complete genome of Desulfoluna sp. strain ASN36.</title>
        <authorList>
            <person name="Takahashi A."/>
            <person name="Kojima H."/>
            <person name="Fukui M."/>
        </authorList>
    </citation>
    <scope>NUCLEOTIDE SEQUENCE [LARGE SCALE GENOMIC DNA]</scope>
    <source>
        <strain evidence="2 3">ASN36</strain>
    </source>
</reference>
<evidence type="ECO:0000313" key="2">
    <source>
        <dbReference type="EMBL" id="BCS97077.1"/>
    </source>
</evidence>
<proteinExistence type="predicted"/>
<dbReference type="RefSeq" id="WP_236888505.1">
    <property type="nucleotide sequence ID" value="NZ_AP024488.1"/>
</dbReference>
<keyword evidence="1" id="KW-0812">Transmembrane</keyword>
<protein>
    <recommendedName>
        <fullName evidence="4">DUF3533 domain-containing protein</fullName>
    </recommendedName>
</protein>
<sequence>MNFFLKRLSYRLASHLALFWLLLLPPLVYVGIMALTPTLHTLSSTFTVPEGAPLAETGSPTGVTPLATLLSTPSKWESFVKANFNPQQILGYPRGYVVNLPPDEINAIYNEALTNLSIREANKTVETTYTGPHKTLGHRLVFYYSTTLHQRIQEGYTRQGSKFTSPLGDAPQMTPLIGATRLLWSPDRARPTLLWFAAGLILLLFIQAVLELMDTSYKSEKQIAEHTLLPILGCLPNLNSVPMSVDAPQHQEA</sequence>
<organism evidence="2 3">
    <name type="scientific">Desulfoluna limicola</name>
    <dbReference type="NCBI Taxonomy" id="2810562"/>
    <lineage>
        <taxon>Bacteria</taxon>
        <taxon>Pseudomonadati</taxon>
        <taxon>Thermodesulfobacteriota</taxon>
        <taxon>Desulfobacteria</taxon>
        <taxon>Desulfobacterales</taxon>
        <taxon>Desulfolunaceae</taxon>
        <taxon>Desulfoluna</taxon>
    </lineage>
</organism>
<evidence type="ECO:0008006" key="4">
    <source>
        <dbReference type="Google" id="ProtNLM"/>
    </source>
</evidence>
<gene>
    <name evidence="2" type="ORF">DSLASN_27090</name>
</gene>
<name>A0ABN6F3Q5_9BACT</name>
<evidence type="ECO:0000256" key="1">
    <source>
        <dbReference type="SAM" id="Phobius"/>
    </source>
</evidence>
<dbReference type="EMBL" id="AP024488">
    <property type="protein sequence ID" value="BCS97077.1"/>
    <property type="molecule type" value="Genomic_DNA"/>
</dbReference>
<keyword evidence="3" id="KW-1185">Reference proteome</keyword>
<accession>A0ABN6F3Q5</accession>
<dbReference type="Proteomes" id="UP001320148">
    <property type="component" value="Chromosome"/>
</dbReference>
<evidence type="ECO:0000313" key="3">
    <source>
        <dbReference type="Proteomes" id="UP001320148"/>
    </source>
</evidence>
<feature type="transmembrane region" description="Helical" evidence="1">
    <location>
        <begin position="193"/>
        <end position="213"/>
    </location>
</feature>
<keyword evidence="1" id="KW-1133">Transmembrane helix</keyword>
<keyword evidence="1" id="KW-0472">Membrane</keyword>